<protein>
    <recommendedName>
        <fullName evidence="4 6">50S ribosomal protein L17</fullName>
    </recommendedName>
</protein>
<keyword evidence="2 5" id="KW-0689">Ribosomal protein</keyword>
<dbReference type="Gene3D" id="3.90.1030.10">
    <property type="entry name" value="Ribosomal protein L17"/>
    <property type="match status" value="1"/>
</dbReference>
<evidence type="ECO:0000256" key="2">
    <source>
        <dbReference type="ARBA" id="ARBA00022980"/>
    </source>
</evidence>
<evidence type="ECO:0000256" key="3">
    <source>
        <dbReference type="ARBA" id="ARBA00023274"/>
    </source>
</evidence>
<accession>A0A2G9XCT0</accession>
<evidence type="ECO:0000256" key="6">
    <source>
        <dbReference type="RuleBase" id="RU000661"/>
    </source>
</evidence>
<dbReference type="Proteomes" id="UP000231388">
    <property type="component" value="Unassembled WGS sequence"/>
</dbReference>
<keyword evidence="3 5" id="KW-0687">Ribonucleoprotein</keyword>
<dbReference type="GO" id="GO:0022625">
    <property type="term" value="C:cytosolic large ribosomal subunit"/>
    <property type="evidence" value="ECO:0007669"/>
    <property type="project" value="TreeGrafter"/>
</dbReference>
<dbReference type="GO" id="GO:0003735">
    <property type="term" value="F:structural constituent of ribosome"/>
    <property type="evidence" value="ECO:0007669"/>
    <property type="project" value="InterPro"/>
</dbReference>
<evidence type="ECO:0000313" key="8">
    <source>
        <dbReference type="Proteomes" id="UP000231388"/>
    </source>
</evidence>
<organism evidence="7 8">
    <name type="scientific">candidate division WWE3 bacterium CG23_combo_of_CG06-09_8_20_14_all_40_14</name>
    <dbReference type="NCBI Taxonomy" id="1975095"/>
    <lineage>
        <taxon>Bacteria</taxon>
        <taxon>Katanobacteria</taxon>
    </lineage>
</organism>
<evidence type="ECO:0000256" key="4">
    <source>
        <dbReference type="ARBA" id="ARBA00035494"/>
    </source>
</evidence>
<dbReference type="InterPro" id="IPR000456">
    <property type="entry name" value="Ribosomal_bL17"/>
</dbReference>
<sequence>MRHRVKKTHLNRDYDHRRALRRNLVRSFVVNGFIKTTKPKAVFLRSKVERLVKWAKNGNLSSRRKLLAEIPSAGIVAKFISDAKVFKDRKGGYTTLVNLGKRVGDKADMVKMKWSDSVKDKKVEKQTKEK</sequence>
<dbReference type="Pfam" id="PF01196">
    <property type="entry name" value="Ribosomal_L17"/>
    <property type="match status" value="1"/>
</dbReference>
<dbReference type="PANTHER" id="PTHR14413:SF16">
    <property type="entry name" value="LARGE RIBOSOMAL SUBUNIT PROTEIN BL17M"/>
    <property type="match status" value="1"/>
</dbReference>
<evidence type="ECO:0000313" key="7">
    <source>
        <dbReference type="EMBL" id="PIP04766.1"/>
    </source>
</evidence>
<reference evidence="7 8" key="1">
    <citation type="submission" date="2017-09" db="EMBL/GenBank/DDBJ databases">
        <title>Depth-based differentiation of microbial function through sediment-hosted aquifers and enrichment of novel symbionts in the deep terrestrial subsurface.</title>
        <authorList>
            <person name="Probst A.J."/>
            <person name="Ladd B."/>
            <person name="Jarett J.K."/>
            <person name="Geller-Mcgrath D.E."/>
            <person name="Sieber C.M."/>
            <person name="Emerson J.B."/>
            <person name="Anantharaman K."/>
            <person name="Thomas B.C."/>
            <person name="Malmstrom R."/>
            <person name="Stieglmeier M."/>
            <person name="Klingl A."/>
            <person name="Woyke T."/>
            <person name="Ryan C.M."/>
            <person name="Banfield J.F."/>
        </authorList>
    </citation>
    <scope>NUCLEOTIDE SEQUENCE [LARGE SCALE GENOMIC DNA]</scope>
    <source>
        <strain evidence="7">CG23_combo_of_CG06-09_8_20_14_all_40_14</strain>
    </source>
</reference>
<comment type="similarity">
    <text evidence="1 5">Belongs to the bacterial ribosomal protein bL17 family.</text>
</comment>
<evidence type="ECO:0000256" key="1">
    <source>
        <dbReference type="ARBA" id="ARBA00008777"/>
    </source>
</evidence>
<dbReference type="InterPro" id="IPR036373">
    <property type="entry name" value="Ribosomal_bL17_sf"/>
</dbReference>
<dbReference type="NCBIfam" id="TIGR00059">
    <property type="entry name" value="L17"/>
    <property type="match status" value="1"/>
</dbReference>
<gene>
    <name evidence="7" type="primary">rplQ</name>
    <name evidence="7" type="ORF">COX53_00760</name>
</gene>
<dbReference type="SUPFAM" id="SSF64263">
    <property type="entry name" value="Prokaryotic ribosomal protein L17"/>
    <property type="match status" value="1"/>
</dbReference>
<dbReference type="PANTHER" id="PTHR14413">
    <property type="entry name" value="RIBOSOMAL PROTEIN L17"/>
    <property type="match status" value="1"/>
</dbReference>
<comment type="caution">
    <text evidence="7">The sequence shown here is derived from an EMBL/GenBank/DDBJ whole genome shotgun (WGS) entry which is preliminary data.</text>
</comment>
<dbReference type="GO" id="GO:0006412">
    <property type="term" value="P:translation"/>
    <property type="evidence" value="ECO:0007669"/>
    <property type="project" value="InterPro"/>
</dbReference>
<dbReference type="AlphaFoldDB" id="A0A2G9XCT0"/>
<proteinExistence type="inferred from homology"/>
<evidence type="ECO:0000256" key="5">
    <source>
        <dbReference type="RuleBase" id="RU000660"/>
    </source>
</evidence>
<dbReference type="EMBL" id="PCQY01000010">
    <property type="protein sequence ID" value="PIP04766.1"/>
    <property type="molecule type" value="Genomic_DNA"/>
</dbReference>
<name>A0A2G9XCT0_UNCKA</name>